<organism evidence="1 2">
    <name type="scientific">Cryptococcus gattii EJB2</name>
    <dbReference type="NCBI Taxonomy" id="1296103"/>
    <lineage>
        <taxon>Eukaryota</taxon>
        <taxon>Fungi</taxon>
        <taxon>Dikarya</taxon>
        <taxon>Basidiomycota</taxon>
        <taxon>Agaricomycotina</taxon>
        <taxon>Tremellomycetes</taxon>
        <taxon>Tremellales</taxon>
        <taxon>Cryptococcaceae</taxon>
        <taxon>Cryptococcus</taxon>
        <taxon>Cryptococcus gattii species complex</taxon>
    </lineage>
</organism>
<protein>
    <submittedName>
        <fullName evidence="1">Uncharacterized protein</fullName>
    </submittedName>
</protein>
<evidence type="ECO:0000313" key="2">
    <source>
        <dbReference type="Proteomes" id="UP000054272"/>
    </source>
</evidence>
<proteinExistence type="predicted"/>
<dbReference type="EMBL" id="KN848655">
    <property type="protein sequence ID" value="KIR80180.1"/>
    <property type="molecule type" value="Genomic_DNA"/>
</dbReference>
<sequence length="114" mass="12574">MSSITVTPKTLCCLVNSLLEKPAFLEVEQLDELIKIAKEMSRFFMGHQTIYSRSGLDINSRWLVEWKGLCQGMLMSDLGNAGQKDSTAILQCDEGDLDIACAFSVALPFPLALT</sequence>
<gene>
    <name evidence="1" type="ORF">I306_02805</name>
</gene>
<dbReference type="Proteomes" id="UP000054272">
    <property type="component" value="Unassembled WGS sequence"/>
</dbReference>
<name>A0ABR5BX07_9TREE</name>
<accession>A0ABR5BX07</accession>
<keyword evidence="2" id="KW-1185">Reference proteome</keyword>
<evidence type="ECO:0000313" key="1">
    <source>
        <dbReference type="EMBL" id="KIR80180.1"/>
    </source>
</evidence>
<reference evidence="1 2" key="1">
    <citation type="submission" date="2015-01" db="EMBL/GenBank/DDBJ databases">
        <title>The Genome Sequence of Cryptococcus gattii EJB2.</title>
        <authorList>
            <consortium name="The Broad Institute Genomics Platform"/>
            <person name="Cuomo C."/>
            <person name="Litvintseva A."/>
            <person name="Chen Y."/>
            <person name="Heitman J."/>
            <person name="Sun S."/>
            <person name="Springer D."/>
            <person name="Dromer F."/>
            <person name="Young S."/>
            <person name="Zeng Q."/>
            <person name="Gargeya S."/>
            <person name="Abouelleil A."/>
            <person name="Alvarado L."/>
            <person name="Chapman S.B."/>
            <person name="Gainer-Dewar J."/>
            <person name="Goldberg J."/>
            <person name="Griggs A."/>
            <person name="Gujja S."/>
            <person name="Hansen M."/>
            <person name="Howarth C."/>
            <person name="Imamovic A."/>
            <person name="Larimer J."/>
            <person name="Murphy C."/>
            <person name="Naylor J."/>
            <person name="Pearson M."/>
            <person name="Priest M."/>
            <person name="Roberts A."/>
            <person name="Saif S."/>
            <person name="Shea T."/>
            <person name="Sykes S."/>
            <person name="Wortman J."/>
            <person name="Nusbaum C."/>
            <person name="Birren B."/>
        </authorList>
    </citation>
    <scope>NUCLEOTIDE SEQUENCE [LARGE SCALE GENOMIC DNA]</scope>
    <source>
        <strain evidence="1 2">EJB2</strain>
    </source>
</reference>